<dbReference type="InterPro" id="IPR051536">
    <property type="entry name" value="UDG_Type-4/5"/>
</dbReference>
<dbReference type="SMART" id="SM00987">
    <property type="entry name" value="UreE_C"/>
    <property type="match status" value="1"/>
</dbReference>
<dbReference type="RefSeq" id="WP_243656597.1">
    <property type="nucleotide sequence ID" value="NZ_SLZQ01000001.1"/>
</dbReference>
<feature type="domain" description="Uracil-DNA glycosylase-like" evidence="12">
    <location>
        <begin position="186"/>
        <end position="339"/>
    </location>
</feature>
<dbReference type="GO" id="GO:0051539">
    <property type="term" value="F:4 iron, 4 sulfur cluster binding"/>
    <property type="evidence" value="ECO:0007669"/>
    <property type="project" value="UniProtKB-KW"/>
</dbReference>
<dbReference type="Pfam" id="PF03167">
    <property type="entry name" value="UDG"/>
    <property type="match status" value="1"/>
</dbReference>
<dbReference type="Proteomes" id="UP000295382">
    <property type="component" value="Unassembled WGS sequence"/>
</dbReference>
<protein>
    <recommendedName>
        <fullName evidence="4">Type-4 uracil-DNA glycosylase</fullName>
        <ecNumber evidence="3">3.2.2.27</ecNumber>
    </recommendedName>
</protein>
<dbReference type="GO" id="GO:0006281">
    <property type="term" value="P:DNA repair"/>
    <property type="evidence" value="ECO:0007669"/>
    <property type="project" value="UniProtKB-KW"/>
</dbReference>
<keyword evidence="5" id="KW-0004">4Fe-4S</keyword>
<reference evidence="13 14" key="1">
    <citation type="submission" date="2019-03" db="EMBL/GenBank/DDBJ databases">
        <title>Genomic Encyclopedia of Type Strains, Phase IV (KMG-IV): sequencing the most valuable type-strain genomes for metagenomic binning, comparative biology and taxonomic classification.</title>
        <authorList>
            <person name="Goeker M."/>
        </authorList>
    </citation>
    <scope>NUCLEOTIDE SEQUENCE [LARGE SCALE GENOMIC DNA]</scope>
    <source>
        <strain evidence="13 14">DSM 7445</strain>
    </source>
</reference>
<dbReference type="PANTHER" id="PTHR33693:SF1">
    <property type="entry name" value="TYPE-4 URACIL-DNA GLYCOSYLASE"/>
    <property type="match status" value="1"/>
</dbReference>
<dbReference type="AlphaFoldDB" id="A0A4V2UJA3"/>
<proteinExistence type="inferred from homology"/>
<evidence type="ECO:0000259" key="12">
    <source>
        <dbReference type="SMART" id="SM00986"/>
    </source>
</evidence>
<evidence type="ECO:0000256" key="9">
    <source>
        <dbReference type="ARBA" id="ARBA00023004"/>
    </source>
</evidence>
<comment type="similarity">
    <text evidence="2">Belongs to the uracil-DNA glycosylase (UDG) superfamily. Type 4 (UDGa) family.</text>
</comment>
<keyword evidence="8" id="KW-0378">Hydrolase</keyword>
<dbReference type="SUPFAM" id="SSF52141">
    <property type="entry name" value="Uracil-DNA glycosylase-like"/>
    <property type="match status" value="1"/>
</dbReference>
<evidence type="ECO:0000256" key="5">
    <source>
        <dbReference type="ARBA" id="ARBA00022485"/>
    </source>
</evidence>
<comment type="catalytic activity">
    <reaction evidence="1">
        <text>Hydrolyzes single-stranded DNA or mismatched double-stranded DNA and polynucleotides, releasing free uracil.</text>
        <dbReference type="EC" id="3.2.2.27"/>
    </reaction>
</comment>
<evidence type="ECO:0000256" key="7">
    <source>
        <dbReference type="ARBA" id="ARBA00022763"/>
    </source>
</evidence>
<evidence type="ECO:0000256" key="3">
    <source>
        <dbReference type="ARBA" id="ARBA00012030"/>
    </source>
</evidence>
<keyword evidence="9" id="KW-0408">Iron</keyword>
<evidence type="ECO:0000313" key="13">
    <source>
        <dbReference type="EMBL" id="TCS39220.1"/>
    </source>
</evidence>
<dbReference type="Gene3D" id="3.40.470.10">
    <property type="entry name" value="Uracil-DNA glycosylase-like domain"/>
    <property type="match status" value="1"/>
</dbReference>
<keyword evidence="7" id="KW-0227">DNA damage</keyword>
<dbReference type="CDD" id="cd10030">
    <property type="entry name" value="UDG-F4_TTUDGA_SPO1dp_like"/>
    <property type="match status" value="1"/>
</dbReference>
<evidence type="ECO:0000256" key="8">
    <source>
        <dbReference type="ARBA" id="ARBA00022801"/>
    </source>
</evidence>
<dbReference type="EC" id="3.2.2.27" evidence="3"/>
<dbReference type="GO" id="GO:0046872">
    <property type="term" value="F:metal ion binding"/>
    <property type="evidence" value="ECO:0007669"/>
    <property type="project" value="UniProtKB-KW"/>
</dbReference>
<dbReference type="PANTHER" id="PTHR33693">
    <property type="entry name" value="TYPE-5 URACIL-DNA GLYCOSYLASE"/>
    <property type="match status" value="1"/>
</dbReference>
<organism evidence="13 14">
    <name type="scientific">Paucimonas lemoignei</name>
    <name type="common">Pseudomonas lemoignei</name>
    <dbReference type="NCBI Taxonomy" id="29443"/>
    <lineage>
        <taxon>Bacteria</taxon>
        <taxon>Pseudomonadati</taxon>
        <taxon>Pseudomonadota</taxon>
        <taxon>Betaproteobacteria</taxon>
        <taxon>Burkholderiales</taxon>
        <taxon>Burkholderiaceae</taxon>
        <taxon>Paucimonas</taxon>
    </lineage>
</organism>
<name>A0A4V2UJA3_PAULE</name>
<comment type="caution">
    <text evidence="13">The sequence shown here is derived from an EMBL/GenBank/DDBJ whole genome shotgun (WGS) entry which is preliminary data.</text>
</comment>
<gene>
    <name evidence="13" type="ORF">EDC30_101172</name>
</gene>
<evidence type="ECO:0000256" key="2">
    <source>
        <dbReference type="ARBA" id="ARBA00006521"/>
    </source>
</evidence>
<keyword evidence="10" id="KW-0411">Iron-sulfur</keyword>
<dbReference type="GO" id="GO:0004844">
    <property type="term" value="F:uracil DNA N-glycosylase activity"/>
    <property type="evidence" value="ECO:0007669"/>
    <property type="project" value="UniProtKB-EC"/>
</dbReference>
<evidence type="ECO:0000256" key="1">
    <source>
        <dbReference type="ARBA" id="ARBA00001400"/>
    </source>
</evidence>
<keyword evidence="14" id="KW-1185">Reference proteome</keyword>
<evidence type="ECO:0000256" key="11">
    <source>
        <dbReference type="ARBA" id="ARBA00023204"/>
    </source>
</evidence>
<keyword evidence="6" id="KW-0479">Metal-binding</keyword>
<evidence type="ECO:0000256" key="6">
    <source>
        <dbReference type="ARBA" id="ARBA00022723"/>
    </source>
</evidence>
<evidence type="ECO:0000313" key="14">
    <source>
        <dbReference type="Proteomes" id="UP000295382"/>
    </source>
</evidence>
<dbReference type="InterPro" id="IPR036895">
    <property type="entry name" value="Uracil-DNA_glycosylase-like_sf"/>
</dbReference>
<evidence type="ECO:0000256" key="4">
    <source>
        <dbReference type="ARBA" id="ARBA00019403"/>
    </source>
</evidence>
<dbReference type="InterPro" id="IPR005273">
    <property type="entry name" value="Ura-DNA_glyco_family4"/>
</dbReference>
<dbReference type="EMBL" id="SLZQ01000001">
    <property type="protein sequence ID" value="TCS39220.1"/>
    <property type="molecule type" value="Genomic_DNA"/>
</dbReference>
<dbReference type="SMART" id="SM00986">
    <property type="entry name" value="UDG"/>
    <property type="match status" value="1"/>
</dbReference>
<accession>A0A4V2UJA3</accession>
<sequence>MTFQDSRRTRFLQEMGIDPVWRLRERAVPEAGSAMMANEEANVVDHAAVSSDEGLSTATASVSPTVLTTQSWNEEAAPATESRIIEPVSMERSDREIVLHAAAPVAQPAIQNKSSAWEDDVPAWVTEDAPADESIPFDLEDSVTAESIPGKPSVAEIARMDWHALESAVSICTKCRLCETRTRTVFGTGDRHAKWLFVGEGPGYNEDLQGEPFVGPAGKLLDNMLAAMGLRRGENAYIANVVKCRPTGDNGKDRPPAADEAAACLPYLQRQIALIQPDVIVALGKSAALALLGAAPDTPVSRLRGQVHRYADVPLVVTYHPAYLLRSPEEKGKAWRDLCLAMATRADAAAAR</sequence>
<dbReference type="NCBIfam" id="TIGR00758">
    <property type="entry name" value="UDG_fam4"/>
    <property type="match status" value="1"/>
</dbReference>
<dbReference type="InterPro" id="IPR005122">
    <property type="entry name" value="Uracil-DNA_glycosylase-like"/>
</dbReference>
<evidence type="ECO:0000256" key="10">
    <source>
        <dbReference type="ARBA" id="ARBA00023014"/>
    </source>
</evidence>
<keyword evidence="11" id="KW-0234">DNA repair</keyword>